<reference evidence="1" key="1">
    <citation type="submission" date="2021-01" db="EMBL/GenBank/DDBJ databases">
        <title>Phytophthora aleatoria, a newly-described species from Pinus radiata is distinct from Phytophthora cactorum isolates based on comparative genomics.</title>
        <authorList>
            <person name="Mcdougal R."/>
            <person name="Panda P."/>
            <person name="Williams N."/>
            <person name="Studholme D.J."/>
        </authorList>
    </citation>
    <scope>NUCLEOTIDE SEQUENCE</scope>
    <source>
        <strain evidence="1">NZFS 4037</strain>
    </source>
</reference>
<keyword evidence="2" id="KW-1185">Reference proteome</keyword>
<protein>
    <submittedName>
        <fullName evidence="1">Uncharacterized protein</fullName>
    </submittedName>
</protein>
<gene>
    <name evidence="1" type="ORF">JG688_00007505</name>
</gene>
<organism evidence="1 2">
    <name type="scientific">Phytophthora aleatoria</name>
    <dbReference type="NCBI Taxonomy" id="2496075"/>
    <lineage>
        <taxon>Eukaryota</taxon>
        <taxon>Sar</taxon>
        <taxon>Stramenopiles</taxon>
        <taxon>Oomycota</taxon>
        <taxon>Peronosporomycetes</taxon>
        <taxon>Peronosporales</taxon>
        <taxon>Peronosporaceae</taxon>
        <taxon>Phytophthora</taxon>
    </lineage>
</organism>
<dbReference type="EMBL" id="JAENGY010000361">
    <property type="protein sequence ID" value="KAG6964872.1"/>
    <property type="molecule type" value="Genomic_DNA"/>
</dbReference>
<evidence type="ECO:0000313" key="2">
    <source>
        <dbReference type="Proteomes" id="UP000709295"/>
    </source>
</evidence>
<name>A0A8J5J5W4_9STRA</name>
<proteinExistence type="predicted"/>
<comment type="caution">
    <text evidence="1">The sequence shown here is derived from an EMBL/GenBank/DDBJ whole genome shotgun (WGS) entry which is preliminary data.</text>
</comment>
<sequence length="72" mass="8198">MDHNYNLLRPHCFDFSAITEATADEIKAASSTMDVGLLDKTMLCPQCAEQMDLHKKRRANEKQEQHSIFVSS</sequence>
<accession>A0A8J5J5W4</accession>
<evidence type="ECO:0000313" key="1">
    <source>
        <dbReference type="EMBL" id="KAG6964872.1"/>
    </source>
</evidence>
<dbReference type="Proteomes" id="UP000709295">
    <property type="component" value="Unassembled WGS sequence"/>
</dbReference>
<dbReference type="AlphaFoldDB" id="A0A8J5J5W4"/>